<comment type="caution">
    <text evidence="1">The sequence shown here is derived from an EMBL/GenBank/DDBJ whole genome shotgun (WGS) entry which is preliminary data.</text>
</comment>
<gene>
    <name evidence="1" type="ORF">DEAC_c04580</name>
</gene>
<evidence type="ECO:0000313" key="2">
    <source>
        <dbReference type="Proteomes" id="UP000036356"/>
    </source>
</evidence>
<dbReference type="EMBL" id="LDZY01000002">
    <property type="protein sequence ID" value="KLU67246.1"/>
    <property type="molecule type" value="Genomic_DNA"/>
</dbReference>
<evidence type="ECO:0000313" key="1">
    <source>
        <dbReference type="EMBL" id="KLU67246.1"/>
    </source>
</evidence>
<keyword evidence="2" id="KW-1185">Reference proteome</keyword>
<sequence>MSKPERSKYCIFYPGREGNLIIREDIGVDDLGKIFKEIEAVSQENELFAFNMKGISQLSDIDDSPEKTFILITIKNDELTAYTEVGRTEAEELIAGAQHYYLIDDIYVVSDTALRQFLKGKK</sequence>
<accession>A0A0J1IRE1</accession>
<reference evidence="1 2" key="1">
    <citation type="submission" date="2015-06" db="EMBL/GenBank/DDBJ databases">
        <title>Draft genome of the moderately acidophilic sulfate reducer Candidatus Desulfosporosinus acididurans strain M1.</title>
        <authorList>
            <person name="Poehlein A."/>
            <person name="Petzsch P."/>
            <person name="Johnson B.D."/>
            <person name="Schloemann M."/>
            <person name="Daniel R."/>
            <person name="Muehling M."/>
        </authorList>
    </citation>
    <scope>NUCLEOTIDE SEQUENCE [LARGE SCALE GENOMIC DNA]</scope>
    <source>
        <strain evidence="1 2">M1</strain>
    </source>
</reference>
<protein>
    <submittedName>
        <fullName evidence="1">Uncharacterized protein</fullName>
    </submittedName>
</protein>
<organism evidence="1 2">
    <name type="scientific">Desulfosporosinus acididurans</name>
    <dbReference type="NCBI Taxonomy" id="476652"/>
    <lineage>
        <taxon>Bacteria</taxon>
        <taxon>Bacillati</taxon>
        <taxon>Bacillota</taxon>
        <taxon>Clostridia</taxon>
        <taxon>Eubacteriales</taxon>
        <taxon>Desulfitobacteriaceae</taxon>
        <taxon>Desulfosporosinus</taxon>
    </lineage>
</organism>
<dbReference type="AlphaFoldDB" id="A0A0J1IRE1"/>
<dbReference type="Proteomes" id="UP000036356">
    <property type="component" value="Unassembled WGS sequence"/>
</dbReference>
<dbReference type="RefSeq" id="WP_047808413.1">
    <property type="nucleotide sequence ID" value="NZ_LDZY01000002.1"/>
</dbReference>
<name>A0A0J1IRE1_9FIRM</name>
<proteinExistence type="predicted"/>
<dbReference type="PATRIC" id="fig|476652.3.peg.462"/>